<dbReference type="InterPro" id="IPR036837">
    <property type="entry name" value="Cation_efflux_CTD_sf"/>
</dbReference>
<keyword evidence="3" id="KW-0813">Transport</keyword>
<dbReference type="InterPro" id="IPR058533">
    <property type="entry name" value="Cation_efflux_TM"/>
</dbReference>
<dbReference type="PANTHER" id="PTHR11562:SF17">
    <property type="entry name" value="RE54080P-RELATED"/>
    <property type="match status" value="1"/>
</dbReference>
<feature type="domain" description="Cation efflux protein transmembrane" evidence="9">
    <location>
        <begin position="16"/>
        <end position="205"/>
    </location>
</feature>
<evidence type="ECO:0000256" key="7">
    <source>
        <dbReference type="ARBA" id="ARBA00023136"/>
    </source>
</evidence>
<evidence type="ECO:0000259" key="10">
    <source>
        <dbReference type="Pfam" id="PF16916"/>
    </source>
</evidence>
<proteinExistence type="inferred from homology"/>
<feature type="transmembrane region" description="Helical" evidence="8">
    <location>
        <begin position="12"/>
        <end position="33"/>
    </location>
</feature>
<protein>
    <submittedName>
        <fullName evidence="11">Cation diffusion facilitator family transporter</fullName>
    </submittedName>
</protein>
<dbReference type="Pfam" id="PF01545">
    <property type="entry name" value="Cation_efflux"/>
    <property type="match status" value="1"/>
</dbReference>
<dbReference type="InterPro" id="IPR002524">
    <property type="entry name" value="Cation_efflux"/>
</dbReference>
<evidence type="ECO:0000256" key="6">
    <source>
        <dbReference type="ARBA" id="ARBA00023065"/>
    </source>
</evidence>
<feature type="domain" description="Cation efflux protein cytoplasmic" evidence="10">
    <location>
        <begin position="214"/>
        <end position="283"/>
    </location>
</feature>
<evidence type="ECO:0000259" key="9">
    <source>
        <dbReference type="Pfam" id="PF01545"/>
    </source>
</evidence>
<feature type="transmembrane region" description="Helical" evidence="8">
    <location>
        <begin position="147"/>
        <end position="168"/>
    </location>
</feature>
<accession>A0B5Z8</accession>
<sequence length="298" mass="32882">MIAHEVRVIERRFSLAMILTISILIAELLGSWWTGSLALLSDAAHVFLDLFALGLSWFAIRISALPASERYSYGFHRFEVIAALANGLTLGFVALVILIEAYRRLLQPEPVKGLDLLLIATFGLIVNLIVAFVLSRDGHMDDLNLRSAILHVLGDAAASLGVIAAALVIWRTGWYPADPIISLLISVMIFAGSYRLIKDSFRLIMEGVPECIRTDEVVDQISTASGVIQVHDLHIWGVCSSNILLSAHVVVSPESDHQRTLSEIRDKLSSIFGIEHATIQLENEYCGQGRVVFQKRVD</sequence>
<dbReference type="HOGENOM" id="CLU_013430_0_0_2"/>
<keyword evidence="5 8" id="KW-1133">Transmembrane helix</keyword>
<dbReference type="GeneID" id="4461957"/>
<keyword evidence="7 8" id="KW-0472">Membrane</keyword>
<feature type="transmembrane region" description="Helical" evidence="8">
    <location>
        <begin position="39"/>
        <end position="60"/>
    </location>
</feature>
<dbReference type="NCBIfam" id="TIGR01297">
    <property type="entry name" value="CDF"/>
    <property type="match status" value="1"/>
</dbReference>
<dbReference type="AlphaFoldDB" id="A0B5Z8"/>
<keyword evidence="12" id="KW-1185">Reference proteome</keyword>
<evidence type="ECO:0000313" key="11">
    <source>
        <dbReference type="EMBL" id="ABK14122.1"/>
    </source>
</evidence>
<dbReference type="RefSeq" id="WP_011695521.1">
    <property type="nucleotide sequence ID" value="NC_008553.1"/>
</dbReference>
<comment type="similarity">
    <text evidence="2">Belongs to the cation diffusion facilitator (CDF) transporter (TC 2.A.4) family. SLC30A subfamily.</text>
</comment>
<dbReference type="InterPro" id="IPR050681">
    <property type="entry name" value="CDF/SLC30A"/>
</dbReference>
<keyword evidence="4 8" id="KW-0812">Transmembrane</keyword>
<feature type="transmembrane region" description="Helical" evidence="8">
    <location>
        <begin position="80"/>
        <end position="102"/>
    </location>
</feature>
<comment type="subcellular location">
    <subcellularLocation>
        <location evidence="1">Membrane</location>
        <topology evidence="1">Multi-pass membrane protein</topology>
    </subcellularLocation>
</comment>
<name>A0B5Z8_METTP</name>
<dbReference type="InterPro" id="IPR027470">
    <property type="entry name" value="Cation_efflux_CTD"/>
</dbReference>
<evidence type="ECO:0000256" key="2">
    <source>
        <dbReference type="ARBA" id="ARBA00008873"/>
    </source>
</evidence>
<feature type="transmembrane region" description="Helical" evidence="8">
    <location>
        <begin position="180"/>
        <end position="197"/>
    </location>
</feature>
<dbReference type="PANTHER" id="PTHR11562">
    <property type="entry name" value="CATION EFFLUX PROTEIN/ ZINC TRANSPORTER"/>
    <property type="match status" value="1"/>
</dbReference>
<dbReference type="Proteomes" id="UP000000674">
    <property type="component" value="Chromosome"/>
</dbReference>
<evidence type="ECO:0000256" key="3">
    <source>
        <dbReference type="ARBA" id="ARBA00022448"/>
    </source>
</evidence>
<gene>
    <name evidence="11" type="ordered locus">Mthe_0328</name>
</gene>
<dbReference type="SUPFAM" id="SSF161111">
    <property type="entry name" value="Cation efflux protein transmembrane domain-like"/>
    <property type="match status" value="1"/>
</dbReference>
<dbReference type="InterPro" id="IPR027469">
    <property type="entry name" value="Cation_efflux_TMD_sf"/>
</dbReference>
<feature type="transmembrane region" description="Helical" evidence="8">
    <location>
        <begin position="114"/>
        <end position="135"/>
    </location>
</feature>
<dbReference type="KEGG" id="mtp:Mthe_0328"/>
<evidence type="ECO:0000256" key="4">
    <source>
        <dbReference type="ARBA" id="ARBA00022692"/>
    </source>
</evidence>
<evidence type="ECO:0000256" key="5">
    <source>
        <dbReference type="ARBA" id="ARBA00022989"/>
    </source>
</evidence>
<dbReference type="GO" id="GO:0005886">
    <property type="term" value="C:plasma membrane"/>
    <property type="evidence" value="ECO:0007669"/>
    <property type="project" value="TreeGrafter"/>
</dbReference>
<dbReference type="GO" id="GO:0005385">
    <property type="term" value="F:zinc ion transmembrane transporter activity"/>
    <property type="evidence" value="ECO:0007669"/>
    <property type="project" value="TreeGrafter"/>
</dbReference>
<dbReference type="EMBL" id="CP000477">
    <property type="protein sequence ID" value="ABK14122.1"/>
    <property type="molecule type" value="Genomic_DNA"/>
</dbReference>
<dbReference type="STRING" id="349307.Mthe_0328"/>
<dbReference type="Pfam" id="PF16916">
    <property type="entry name" value="ZT_dimer"/>
    <property type="match status" value="1"/>
</dbReference>
<evidence type="ECO:0000256" key="1">
    <source>
        <dbReference type="ARBA" id="ARBA00004141"/>
    </source>
</evidence>
<reference evidence="11 12" key="1">
    <citation type="submission" date="2006-10" db="EMBL/GenBank/DDBJ databases">
        <title>Complete sequence of Methanosaeta thermophila PT.</title>
        <authorList>
            <consortium name="US DOE Joint Genome Institute"/>
            <person name="Copeland A."/>
            <person name="Lucas S."/>
            <person name="Lapidus A."/>
            <person name="Barry K."/>
            <person name="Detter J.C."/>
            <person name="Glavina del Rio T."/>
            <person name="Hammon N."/>
            <person name="Israni S."/>
            <person name="Pitluck S."/>
            <person name="Chain P."/>
            <person name="Malfatti S."/>
            <person name="Shin M."/>
            <person name="Vergez L."/>
            <person name="Schmutz J."/>
            <person name="Larimer F."/>
            <person name="Land M."/>
            <person name="Hauser L."/>
            <person name="Kyrpides N."/>
            <person name="Kim E."/>
            <person name="Smith K.S."/>
            <person name="Ingram-Smith C."/>
            <person name="Richardson P."/>
        </authorList>
    </citation>
    <scope>NUCLEOTIDE SEQUENCE [LARGE SCALE GENOMIC DNA]</scope>
    <source>
        <strain evidence="12">DSM 6194 / JCM 14653 / NBRC 101360 / PT</strain>
    </source>
</reference>
<evidence type="ECO:0000256" key="8">
    <source>
        <dbReference type="SAM" id="Phobius"/>
    </source>
</evidence>
<dbReference type="Gene3D" id="1.20.1510.10">
    <property type="entry name" value="Cation efflux protein transmembrane domain"/>
    <property type="match status" value="1"/>
</dbReference>
<evidence type="ECO:0000313" key="12">
    <source>
        <dbReference type="Proteomes" id="UP000000674"/>
    </source>
</evidence>
<keyword evidence="6" id="KW-0406">Ion transport</keyword>
<dbReference type="OrthoDB" id="269083at2157"/>
<organism evidence="11 12">
    <name type="scientific">Methanothrix thermoacetophila (strain DSM 6194 / JCM 14653 / NBRC 101360 / PT)</name>
    <name type="common">Methanosaeta thermophila</name>
    <dbReference type="NCBI Taxonomy" id="349307"/>
    <lineage>
        <taxon>Archaea</taxon>
        <taxon>Methanobacteriati</taxon>
        <taxon>Methanobacteriota</taxon>
        <taxon>Stenosarchaea group</taxon>
        <taxon>Methanomicrobia</taxon>
        <taxon>Methanotrichales</taxon>
        <taxon>Methanotrichaceae</taxon>
        <taxon>Methanothrix</taxon>
    </lineage>
</organism>
<dbReference type="SUPFAM" id="SSF160240">
    <property type="entry name" value="Cation efflux protein cytoplasmic domain-like"/>
    <property type="match status" value="1"/>
</dbReference>